<dbReference type="PANTHER" id="PTHR30137">
    <property type="entry name" value="LUCIFERASE-LIKE MONOOXYGENASE"/>
    <property type="match status" value="1"/>
</dbReference>
<name>A0ABV5CQ58_9ACTN</name>
<keyword evidence="2" id="KW-0503">Monooxygenase</keyword>
<organism evidence="4 5">
    <name type="scientific">Polymorphospora lycopeni</name>
    <dbReference type="NCBI Taxonomy" id="3140240"/>
    <lineage>
        <taxon>Bacteria</taxon>
        <taxon>Bacillati</taxon>
        <taxon>Actinomycetota</taxon>
        <taxon>Actinomycetes</taxon>
        <taxon>Micromonosporales</taxon>
        <taxon>Micromonosporaceae</taxon>
        <taxon>Polymorphospora</taxon>
    </lineage>
</organism>
<dbReference type="InterPro" id="IPR050766">
    <property type="entry name" value="Bact_Lucif_Oxidored"/>
</dbReference>
<dbReference type="GO" id="GO:0016491">
    <property type="term" value="F:oxidoreductase activity"/>
    <property type="evidence" value="ECO:0007669"/>
    <property type="project" value="UniProtKB-KW"/>
</dbReference>
<comment type="caution">
    <text evidence="4">The sequence shown here is derived from an EMBL/GenBank/DDBJ whole genome shotgun (WGS) entry which is preliminary data.</text>
</comment>
<proteinExistence type="predicted"/>
<dbReference type="EMBL" id="JBCGDC010000031">
    <property type="protein sequence ID" value="MFB6394133.1"/>
    <property type="molecule type" value="Genomic_DNA"/>
</dbReference>
<dbReference type="EC" id="1.-.-.-" evidence="4"/>
<gene>
    <name evidence="4" type="ORF">AAFH96_13590</name>
</gene>
<evidence type="ECO:0000313" key="5">
    <source>
        <dbReference type="Proteomes" id="UP001582793"/>
    </source>
</evidence>
<dbReference type="InterPro" id="IPR036661">
    <property type="entry name" value="Luciferase-like_sf"/>
</dbReference>
<dbReference type="Gene3D" id="3.20.20.30">
    <property type="entry name" value="Luciferase-like domain"/>
    <property type="match status" value="1"/>
</dbReference>
<accession>A0ABV5CQ58</accession>
<evidence type="ECO:0000256" key="2">
    <source>
        <dbReference type="ARBA" id="ARBA00023033"/>
    </source>
</evidence>
<dbReference type="Proteomes" id="UP001582793">
    <property type="component" value="Unassembled WGS sequence"/>
</dbReference>
<evidence type="ECO:0000313" key="4">
    <source>
        <dbReference type="EMBL" id="MFB6394133.1"/>
    </source>
</evidence>
<sequence length="361" mass="39293">MQFGVGFFPVLGPAEKGASDWYDESLVLAVLADELGYEHVQMVEHYFSAYGGYSPDPVTFLTAVAARTSRIRVVTGAVVPAFTHPVKLAGKLAMLDNLSHGRLDAGFGRAFLPEEFAAFGVPMSASRIRFAEGIEACRLLWTQEDVSWSGDWGSFGPVTMLPRPYQQPHPPIFVASTTSAQSCADAGRAGHHLQVVPTVTSRENLQEMLAAYREARAAAGHRGPGRVQIKYTCYLAEDATVALTAARRWELNYIDKMATAIASWATVRSADYPGYEHLVDKVRGYDFDRSCADNKVLAGDPAQVRDQLTAIADWFGPDVSVCLQVNPGCTPLPDAERALRLFAEQVAPHFTGETTHALAGR</sequence>
<keyword evidence="5" id="KW-1185">Reference proteome</keyword>
<evidence type="ECO:0000256" key="1">
    <source>
        <dbReference type="ARBA" id="ARBA00023002"/>
    </source>
</evidence>
<dbReference type="SUPFAM" id="SSF51679">
    <property type="entry name" value="Bacterial luciferase-like"/>
    <property type="match status" value="1"/>
</dbReference>
<dbReference type="PANTHER" id="PTHR30137:SF8">
    <property type="entry name" value="BLR5498 PROTEIN"/>
    <property type="match status" value="1"/>
</dbReference>
<dbReference type="InterPro" id="IPR011251">
    <property type="entry name" value="Luciferase-like_dom"/>
</dbReference>
<evidence type="ECO:0000259" key="3">
    <source>
        <dbReference type="Pfam" id="PF00296"/>
    </source>
</evidence>
<dbReference type="RefSeq" id="WP_375734368.1">
    <property type="nucleotide sequence ID" value="NZ_JBCGDC010000031.1"/>
</dbReference>
<keyword evidence="1 4" id="KW-0560">Oxidoreductase</keyword>
<protein>
    <submittedName>
        <fullName evidence="4">LLM class flavin-dependent oxidoreductase</fullName>
        <ecNumber evidence="4">1.-.-.-</ecNumber>
    </submittedName>
</protein>
<feature type="domain" description="Luciferase-like" evidence="3">
    <location>
        <begin position="1"/>
        <end position="313"/>
    </location>
</feature>
<reference evidence="4 5" key="1">
    <citation type="submission" date="2024-04" db="EMBL/GenBank/DDBJ databases">
        <title>Polymorphospora sp. isolated from Baiyangdian Lake in Xiong'an New Area.</title>
        <authorList>
            <person name="Zhang X."/>
            <person name="Liu J."/>
        </authorList>
    </citation>
    <scope>NUCLEOTIDE SEQUENCE [LARGE SCALE GENOMIC DNA]</scope>
    <source>
        <strain evidence="4 5">2-325</strain>
    </source>
</reference>
<dbReference type="Pfam" id="PF00296">
    <property type="entry name" value="Bac_luciferase"/>
    <property type="match status" value="1"/>
</dbReference>